<dbReference type="Gene3D" id="1.10.443.10">
    <property type="entry name" value="Intergrase catalytic core"/>
    <property type="match status" value="1"/>
</dbReference>
<evidence type="ECO:0000259" key="6">
    <source>
        <dbReference type="PROSITE" id="PS51898"/>
    </source>
</evidence>
<evidence type="ECO:0000256" key="5">
    <source>
        <dbReference type="PROSITE-ProRule" id="PRU01248"/>
    </source>
</evidence>
<accession>A0ABQ1VBJ2</accession>
<keyword evidence="3 5" id="KW-0238">DNA-binding</keyword>
<reference evidence="9" key="1">
    <citation type="journal article" date="2019" name="Int. J. Syst. Evol. Microbiol.">
        <title>The Global Catalogue of Microorganisms (GCM) 10K type strain sequencing project: providing services to taxonomists for standard genome sequencing and annotation.</title>
        <authorList>
            <consortium name="The Broad Institute Genomics Platform"/>
            <consortium name="The Broad Institute Genome Sequencing Center for Infectious Disease"/>
            <person name="Wu L."/>
            <person name="Ma J."/>
        </authorList>
    </citation>
    <scope>NUCLEOTIDE SEQUENCE [LARGE SCALE GENOMIC DNA]</scope>
    <source>
        <strain evidence="9">CGMCC 1.15407</strain>
    </source>
</reference>
<dbReference type="EMBL" id="BMIU01000045">
    <property type="protein sequence ID" value="GGF51941.1"/>
    <property type="molecule type" value="Genomic_DNA"/>
</dbReference>
<dbReference type="PROSITE" id="PS51898">
    <property type="entry name" value="TYR_RECOMBINASE"/>
    <property type="match status" value="1"/>
</dbReference>
<dbReference type="Gene3D" id="1.10.150.130">
    <property type="match status" value="1"/>
</dbReference>
<organism evidence="8 9">
    <name type="scientific">Echinicola rosea</name>
    <dbReference type="NCBI Taxonomy" id="1807691"/>
    <lineage>
        <taxon>Bacteria</taxon>
        <taxon>Pseudomonadati</taxon>
        <taxon>Bacteroidota</taxon>
        <taxon>Cytophagia</taxon>
        <taxon>Cytophagales</taxon>
        <taxon>Cyclobacteriaceae</taxon>
        <taxon>Echinicola</taxon>
    </lineage>
</organism>
<dbReference type="InterPro" id="IPR010998">
    <property type="entry name" value="Integrase_recombinase_N"/>
</dbReference>
<dbReference type="Pfam" id="PF14659">
    <property type="entry name" value="Phage_int_SAM_3"/>
    <property type="match status" value="1"/>
</dbReference>
<sequence>MLKQMTISEVITLWKTDKKQYVKKSSFSAYVLLIENHILPEFGNECQLSESRVQDFIFRKLDQGLSQKTVKDMLIVLKMILKFGVKNQWLRDSPLDIRFPTEREKQHIEVLSKSQQKKIMQHIQQHFTFRNLGIYICLSTGLRIGEVCALSWEDVDTDMGIIRVSKSIQRIYTIENEIRKTELILDTPKTKNSIREIPISRDLLRLLKPIKKIMNPAFFVLTNEQKPTEPRTYRSYYQKFMEELNMTGLKFHGLRHSFATRCIESNCDYKTVSVLLGHSNISTTLNLYVHPNMEQKKKAIDKMAMALK</sequence>
<dbReference type="RefSeq" id="WP_015268144.1">
    <property type="nucleotide sequence ID" value="NZ_BMIU01000045.1"/>
</dbReference>
<gene>
    <name evidence="8" type="ORF">GCM10011339_45680</name>
</gene>
<dbReference type="PROSITE" id="PS51900">
    <property type="entry name" value="CB"/>
    <property type="match status" value="1"/>
</dbReference>
<dbReference type="InterPro" id="IPR050090">
    <property type="entry name" value="Tyrosine_recombinase_XerCD"/>
</dbReference>
<evidence type="ECO:0000259" key="7">
    <source>
        <dbReference type="PROSITE" id="PS51900"/>
    </source>
</evidence>
<dbReference type="Proteomes" id="UP000647339">
    <property type="component" value="Unassembled WGS sequence"/>
</dbReference>
<comment type="caution">
    <text evidence="8">The sequence shown here is derived from an EMBL/GenBank/DDBJ whole genome shotgun (WGS) entry which is preliminary data.</text>
</comment>
<feature type="domain" description="Tyr recombinase" evidence="6">
    <location>
        <begin position="106"/>
        <end position="301"/>
    </location>
</feature>
<dbReference type="SUPFAM" id="SSF56349">
    <property type="entry name" value="DNA breaking-rejoining enzymes"/>
    <property type="match status" value="1"/>
</dbReference>
<protein>
    <submittedName>
        <fullName evidence="8">Transposase</fullName>
    </submittedName>
</protein>
<dbReference type="Pfam" id="PF00589">
    <property type="entry name" value="Phage_integrase"/>
    <property type="match status" value="1"/>
</dbReference>
<keyword evidence="9" id="KW-1185">Reference proteome</keyword>
<keyword evidence="4" id="KW-0233">DNA recombination</keyword>
<evidence type="ECO:0000256" key="2">
    <source>
        <dbReference type="ARBA" id="ARBA00022908"/>
    </source>
</evidence>
<evidence type="ECO:0000256" key="3">
    <source>
        <dbReference type="ARBA" id="ARBA00023125"/>
    </source>
</evidence>
<name>A0ABQ1VBJ2_9BACT</name>
<evidence type="ECO:0000256" key="4">
    <source>
        <dbReference type="ARBA" id="ARBA00023172"/>
    </source>
</evidence>
<dbReference type="InterPro" id="IPR002104">
    <property type="entry name" value="Integrase_catalytic"/>
</dbReference>
<proteinExistence type="inferred from homology"/>
<dbReference type="InterPro" id="IPR013762">
    <property type="entry name" value="Integrase-like_cat_sf"/>
</dbReference>
<keyword evidence="2" id="KW-0229">DNA integration</keyword>
<dbReference type="CDD" id="cd01189">
    <property type="entry name" value="INT_ICEBs1_C_like"/>
    <property type="match status" value="1"/>
</dbReference>
<dbReference type="PANTHER" id="PTHR30349">
    <property type="entry name" value="PHAGE INTEGRASE-RELATED"/>
    <property type="match status" value="1"/>
</dbReference>
<evidence type="ECO:0000313" key="9">
    <source>
        <dbReference type="Proteomes" id="UP000647339"/>
    </source>
</evidence>
<dbReference type="InterPro" id="IPR004107">
    <property type="entry name" value="Integrase_SAM-like_N"/>
</dbReference>
<comment type="similarity">
    <text evidence="1">Belongs to the 'phage' integrase family.</text>
</comment>
<evidence type="ECO:0000256" key="1">
    <source>
        <dbReference type="ARBA" id="ARBA00008857"/>
    </source>
</evidence>
<feature type="domain" description="Core-binding (CB)" evidence="7">
    <location>
        <begin position="5"/>
        <end position="85"/>
    </location>
</feature>
<dbReference type="InterPro" id="IPR011010">
    <property type="entry name" value="DNA_brk_join_enz"/>
</dbReference>
<dbReference type="PANTHER" id="PTHR30349:SF64">
    <property type="entry name" value="PROPHAGE INTEGRASE INTD-RELATED"/>
    <property type="match status" value="1"/>
</dbReference>
<dbReference type="InterPro" id="IPR044068">
    <property type="entry name" value="CB"/>
</dbReference>
<evidence type="ECO:0000313" key="8">
    <source>
        <dbReference type="EMBL" id="GGF51941.1"/>
    </source>
</evidence>